<organism evidence="1 2">
    <name type="scientific">Caenorhabditis briggsae</name>
    <dbReference type="NCBI Taxonomy" id="6238"/>
    <lineage>
        <taxon>Eukaryota</taxon>
        <taxon>Metazoa</taxon>
        <taxon>Ecdysozoa</taxon>
        <taxon>Nematoda</taxon>
        <taxon>Chromadorea</taxon>
        <taxon>Rhabditida</taxon>
        <taxon>Rhabditina</taxon>
        <taxon>Rhabditomorpha</taxon>
        <taxon>Rhabditoidea</taxon>
        <taxon>Rhabditidae</taxon>
        <taxon>Peloderinae</taxon>
        <taxon>Caenorhabditis</taxon>
    </lineage>
</organism>
<gene>
    <name evidence="1" type="ORF">L3Y34_011461</name>
</gene>
<evidence type="ECO:0000313" key="1">
    <source>
        <dbReference type="EMBL" id="ULT81519.1"/>
    </source>
</evidence>
<evidence type="ECO:0000313" key="2">
    <source>
        <dbReference type="Proteomes" id="UP000827892"/>
    </source>
</evidence>
<accession>A0AAE8ZWC1</accession>
<reference evidence="1 2" key="1">
    <citation type="submission" date="2022-05" db="EMBL/GenBank/DDBJ databases">
        <title>Chromosome-level reference genomes for two strains of Caenorhabditis briggsae: an improved platform for comparative genomics.</title>
        <authorList>
            <person name="Stevens L."/>
            <person name="Andersen E.C."/>
        </authorList>
    </citation>
    <scope>NUCLEOTIDE SEQUENCE [LARGE SCALE GENOMIC DNA]</scope>
    <source>
        <strain evidence="1">QX1410_ONT</strain>
        <tissue evidence="1">Whole-organism</tissue>
    </source>
</reference>
<dbReference type="AlphaFoldDB" id="A0AAE8ZWC1"/>
<sequence length="136" mass="16023">MNNPEKFISELTNLTQILDFDMDAKEKRPRKEKKSSNNQKHRSAIFIFFDFIMSSGTIPLKSCLHFIHIFLVWKQLDREYLATNNLSTPPMTLHKTVSFFELLHLITKRITEMIIWNRTSFGFVIKCSNHAQKSCL</sequence>
<protein>
    <submittedName>
        <fullName evidence="1">Uncharacterized protein</fullName>
    </submittedName>
</protein>
<proteinExistence type="predicted"/>
<name>A0AAE8ZWC1_CAEBR</name>
<dbReference type="EMBL" id="CP090896">
    <property type="protein sequence ID" value="ULT81519.1"/>
    <property type="molecule type" value="Genomic_DNA"/>
</dbReference>
<dbReference type="Proteomes" id="UP000827892">
    <property type="component" value="Chromosome X"/>
</dbReference>